<feature type="region of interest" description="Disordered" evidence="1">
    <location>
        <begin position="146"/>
        <end position="223"/>
    </location>
</feature>
<comment type="caution">
    <text evidence="3">The sequence shown here is derived from an EMBL/GenBank/DDBJ whole genome shotgun (WGS) entry which is preliminary data.</text>
</comment>
<dbReference type="Gene3D" id="1.10.530.10">
    <property type="match status" value="1"/>
</dbReference>
<dbReference type="InterPro" id="IPR023346">
    <property type="entry name" value="Lysozyme-like_dom_sf"/>
</dbReference>
<dbReference type="CDD" id="cd13402">
    <property type="entry name" value="LT_TF-like"/>
    <property type="match status" value="1"/>
</dbReference>
<proteinExistence type="predicted"/>
<dbReference type="InterPro" id="IPR008258">
    <property type="entry name" value="Transglycosylase_SLT_dom_1"/>
</dbReference>
<dbReference type="Pfam" id="PF01464">
    <property type="entry name" value="SLT"/>
    <property type="match status" value="1"/>
</dbReference>
<sequence length="341" mass="35888">MVVAKSWTLRRPYNAPLLNPYIDYAESVLKALEDGLGDRTATSLTAQQFARLAGERPGDGDLADKYELLDQQVATYVEDWNTLDNQIAELAALAADDANGVSGYFEDLRDAVIEITEGVPDNPTSRQQFDAVVAIDNTIGATVRKMQSAHNELENKSLQVPQDRSGSSGGAPASSGAPMSSGSPASPLMGGQSSDGGDSGSDDDSGSGGEITGTSGRPTKMPTGDLAQWIDQAIEVLRENGYDIKDSDAAIIATMIEKESSGDPNAINLWDSNAEAGTPSKGLMQTIDPTFNAHALPGHTDIWNPVDNICAGTAYAIDRYGSLENVPGIVNMSHGAGYVGY</sequence>
<evidence type="ECO:0000259" key="2">
    <source>
        <dbReference type="Pfam" id="PF01464"/>
    </source>
</evidence>
<protein>
    <submittedName>
        <fullName evidence="3">Transglycosylase SLT domain-containing protein</fullName>
    </submittedName>
</protein>
<organism evidence="3 4">
    <name type="scientific">Nocardia testacea</name>
    <dbReference type="NCBI Taxonomy" id="248551"/>
    <lineage>
        <taxon>Bacteria</taxon>
        <taxon>Bacillati</taxon>
        <taxon>Actinomycetota</taxon>
        <taxon>Actinomycetes</taxon>
        <taxon>Mycobacteriales</taxon>
        <taxon>Nocardiaceae</taxon>
        <taxon>Nocardia</taxon>
    </lineage>
</organism>
<dbReference type="RefSeq" id="WP_397060451.1">
    <property type="nucleotide sequence ID" value="NZ_JBIRYL010000001.1"/>
</dbReference>
<dbReference type="Proteomes" id="UP001611494">
    <property type="component" value="Unassembled WGS sequence"/>
</dbReference>
<evidence type="ECO:0000313" key="4">
    <source>
        <dbReference type="Proteomes" id="UP001611494"/>
    </source>
</evidence>
<feature type="compositionally biased region" description="Low complexity" evidence="1">
    <location>
        <begin position="170"/>
        <end position="192"/>
    </location>
</feature>
<evidence type="ECO:0000313" key="3">
    <source>
        <dbReference type="EMBL" id="MFI2229519.1"/>
    </source>
</evidence>
<reference evidence="3 4" key="1">
    <citation type="submission" date="2024-10" db="EMBL/GenBank/DDBJ databases">
        <title>The Natural Products Discovery Center: Release of the First 8490 Sequenced Strains for Exploring Actinobacteria Biosynthetic Diversity.</title>
        <authorList>
            <person name="Kalkreuter E."/>
            <person name="Kautsar S.A."/>
            <person name="Yang D."/>
            <person name="Bader C.D."/>
            <person name="Teijaro C.N."/>
            <person name="Fluegel L."/>
            <person name="Davis C.M."/>
            <person name="Simpson J.R."/>
            <person name="Lauterbach L."/>
            <person name="Steele A.D."/>
            <person name="Gui C."/>
            <person name="Meng S."/>
            <person name="Li G."/>
            <person name="Viehrig K."/>
            <person name="Ye F."/>
            <person name="Su P."/>
            <person name="Kiefer A.F."/>
            <person name="Nichols A."/>
            <person name="Cepeda A.J."/>
            <person name="Yan W."/>
            <person name="Fan B."/>
            <person name="Jiang Y."/>
            <person name="Adhikari A."/>
            <person name="Zheng C.-J."/>
            <person name="Schuster L."/>
            <person name="Cowan T.M."/>
            <person name="Smanski M.J."/>
            <person name="Chevrette M.G."/>
            <person name="De Carvalho L.P.S."/>
            <person name="Shen B."/>
        </authorList>
    </citation>
    <scope>NUCLEOTIDE SEQUENCE [LARGE SCALE GENOMIC DNA]</scope>
    <source>
        <strain evidence="3 4">NPDC019377</strain>
    </source>
</reference>
<name>A0ABW7VTL1_9NOCA</name>
<evidence type="ECO:0000256" key="1">
    <source>
        <dbReference type="SAM" id="MobiDB-lite"/>
    </source>
</evidence>
<gene>
    <name evidence="3" type="ORF">ACH49Z_06675</name>
</gene>
<feature type="domain" description="Transglycosylase SLT" evidence="2">
    <location>
        <begin position="246"/>
        <end position="325"/>
    </location>
</feature>
<dbReference type="SUPFAM" id="SSF53955">
    <property type="entry name" value="Lysozyme-like"/>
    <property type="match status" value="1"/>
</dbReference>
<accession>A0ABW7VTL1</accession>
<dbReference type="EMBL" id="JBIRYL010000001">
    <property type="protein sequence ID" value="MFI2229519.1"/>
    <property type="molecule type" value="Genomic_DNA"/>
</dbReference>
<keyword evidence="4" id="KW-1185">Reference proteome</keyword>